<protein>
    <submittedName>
        <fullName evidence="2">Crotonase/enoyl-coenzyme A (CoA) hydratase superfamily</fullName>
    </submittedName>
</protein>
<dbReference type="RefSeq" id="WP_014594375.1">
    <property type="nucleotide sequence ID" value="NC_017531.2"/>
</dbReference>
<dbReference type="InterPro" id="IPR029045">
    <property type="entry name" value="ClpP/crotonase-like_dom_sf"/>
</dbReference>
<dbReference type="OrthoDB" id="9082001at2"/>
<dbReference type="PATRIC" id="fig|932677.3.peg.2584"/>
<dbReference type="Pfam" id="PF00574">
    <property type="entry name" value="CLP_protease"/>
    <property type="match status" value="1"/>
</dbReference>
<dbReference type="AlphaFoldDB" id="A0A0H3L639"/>
<evidence type="ECO:0000256" key="1">
    <source>
        <dbReference type="SAM" id="SignalP"/>
    </source>
</evidence>
<dbReference type="EMBL" id="AP012032">
    <property type="protein sequence ID" value="BAK12309.1"/>
    <property type="molecule type" value="Genomic_DNA"/>
</dbReference>
<dbReference type="Proteomes" id="UP000006690">
    <property type="component" value="Chromosome"/>
</dbReference>
<dbReference type="SUPFAM" id="SSF52096">
    <property type="entry name" value="ClpP/crotonase"/>
    <property type="match status" value="1"/>
</dbReference>
<name>A0A0H3L639_PANAA</name>
<dbReference type="HOGENOM" id="CLU_108464_0_0_6"/>
<sequence length="222" mass="24162">MKYNALIAALFITISAPSLAAINRVVDGKRPPNTVKSVKVFFTGAVTLNKVMSLSSVLDEIGQNYKSATQVLLYISSPGGDIDAGKIGYQVVKNSPIPVTTVNASSVESSATMIYCGAQKRQVMGDSIFLLHAPTVGNAPRSNVSENMLDEKTEFTSRYRNVIKTIYQSCTHLTDEQIEKITYSEDNHKLLDNKQALATGIATGEMTDFQPADAAYYIHDND</sequence>
<reference evidence="3" key="1">
    <citation type="journal article" date="2012" name="Appl. Microbiol. Biotechnol.">
        <title>The complete genome sequence of Pantoea ananatis AJ13355, an organism with great biotechnological potential.</title>
        <authorList>
            <person name="Hara Y."/>
            <person name="Kadotani N."/>
            <person name="Izui H."/>
            <person name="Katashkina J.I."/>
            <person name="Kuvaeva T.M."/>
            <person name="Andreeva I.G."/>
            <person name="Golubeva L.I."/>
            <person name="Malko D.B."/>
            <person name="Makeev V.J."/>
            <person name="Mashko S.V."/>
            <person name="Kozlov Y.I."/>
        </authorList>
    </citation>
    <scope>NUCLEOTIDE SEQUENCE [LARGE SCALE GENOMIC DNA]</scope>
    <source>
        <strain evidence="3">AJ13355</strain>
    </source>
</reference>
<dbReference type="eggNOG" id="COG0740">
    <property type="taxonomic scope" value="Bacteria"/>
</dbReference>
<dbReference type="Gene3D" id="3.90.226.10">
    <property type="entry name" value="2-enoyl-CoA Hydratase, Chain A, domain 1"/>
    <property type="match status" value="1"/>
</dbReference>
<gene>
    <name evidence="2" type="ordered locus">PAJ_2229</name>
</gene>
<evidence type="ECO:0000313" key="3">
    <source>
        <dbReference type="Proteomes" id="UP000006690"/>
    </source>
</evidence>
<feature type="signal peptide" evidence="1">
    <location>
        <begin position="1"/>
        <end position="20"/>
    </location>
</feature>
<proteinExistence type="predicted"/>
<evidence type="ECO:0000313" key="2">
    <source>
        <dbReference type="EMBL" id="BAK12309.1"/>
    </source>
</evidence>
<accession>A0A0H3L639</accession>
<keyword evidence="1" id="KW-0732">Signal</keyword>
<organism evidence="2 3">
    <name type="scientific">Pantoea ananatis (strain AJ13355)</name>
    <dbReference type="NCBI Taxonomy" id="932677"/>
    <lineage>
        <taxon>Bacteria</taxon>
        <taxon>Pseudomonadati</taxon>
        <taxon>Pseudomonadota</taxon>
        <taxon>Gammaproteobacteria</taxon>
        <taxon>Enterobacterales</taxon>
        <taxon>Erwiniaceae</taxon>
        <taxon>Pantoea</taxon>
    </lineage>
</organism>
<dbReference type="KEGG" id="paj:PAJ_2229"/>
<feature type="chain" id="PRO_5002614275" evidence="1">
    <location>
        <begin position="21"/>
        <end position="222"/>
    </location>
</feature>
<dbReference type="InterPro" id="IPR023562">
    <property type="entry name" value="ClpP/TepA"/>
</dbReference>